<evidence type="ECO:0000256" key="2">
    <source>
        <dbReference type="ARBA" id="ARBA00022729"/>
    </source>
</evidence>
<sequence length="254" mass="28576">MKLIVLIILLVSNVLAYGDKLKVGVLQFAPPFSSKSDTSNHYYGFVIELMNTVCKRLQAECEYVAIPKQGELSGLDQGIFDITFTPKPITSFLPDSYLYSLPYLPSHGQFLTLKTNSIKTPEDINNKRVGFYKINFQEAPILSKYSNMNTFIEFTDPAELISALMNKKIDVILINHYAARYIVTTVGRSTDSNLMLVGDKIPIGSGYGIISLKSNAPLIDKINHTLLDMEKDGTYSKIYNEYFGYNPSFTHTEH</sequence>
<keyword evidence="2" id="KW-0732">Signal</keyword>
<dbReference type="STRING" id="1212491.LFA_0705"/>
<accession>A0A098G2E5</accession>
<comment type="similarity">
    <text evidence="1">Belongs to the bacterial solute-binding protein 3 family.</text>
</comment>
<dbReference type="Gene3D" id="3.40.190.10">
    <property type="entry name" value="Periplasmic binding protein-like II"/>
    <property type="match status" value="2"/>
</dbReference>
<reference evidence="5" key="1">
    <citation type="submission" date="2014-09" db="EMBL/GenBank/DDBJ databases">
        <authorList>
            <person name="Gomez-Valero L."/>
        </authorList>
    </citation>
    <scope>NUCLEOTIDE SEQUENCE [LARGE SCALE GENOMIC DNA]</scope>
    <source>
        <strain evidence="5">ATCC700992</strain>
    </source>
</reference>
<feature type="domain" description="Solute-binding protein family 3/N-terminal" evidence="3">
    <location>
        <begin position="20"/>
        <end position="246"/>
    </location>
</feature>
<dbReference type="AlphaFoldDB" id="A0A098G2E5"/>
<keyword evidence="5" id="KW-1185">Reference proteome</keyword>
<dbReference type="KEGG" id="lfa:LFA_0705"/>
<dbReference type="InterPro" id="IPR001638">
    <property type="entry name" value="Solute-binding_3/MltF_N"/>
</dbReference>
<evidence type="ECO:0000256" key="1">
    <source>
        <dbReference type="ARBA" id="ARBA00010333"/>
    </source>
</evidence>
<name>A0A098G2E5_9GAMM</name>
<organism evidence="4 5">
    <name type="scientific">Legionella fallonii LLAP-10</name>
    <dbReference type="NCBI Taxonomy" id="1212491"/>
    <lineage>
        <taxon>Bacteria</taxon>
        <taxon>Pseudomonadati</taxon>
        <taxon>Pseudomonadota</taxon>
        <taxon>Gammaproteobacteria</taxon>
        <taxon>Legionellales</taxon>
        <taxon>Legionellaceae</taxon>
        <taxon>Legionella</taxon>
    </lineage>
</organism>
<dbReference type="HOGENOM" id="CLU_019602_18_0_6"/>
<dbReference type="SUPFAM" id="SSF53850">
    <property type="entry name" value="Periplasmic binding protein-like II"/>
    <property type="match status" value="1"/>
</dbReference>
<dbReference type="Pfam" id="PF00497">
    <property type="entry name" value="SBP_bac_3"/>
    <property type="match status" value="1"/>
</dbReference>
<evidence type="ECO:0000313" key="5">
    <source>
        <dbReference type="Proteomes" id="UP000032430"/>
    </source>
</evidence>
<protein>
    <submittedName>
        <fullName evidence="4">Peb1 (Arginine binding periplasmic protein)</fullName>
    </submittedName>
</protein>
<dbReference type="SMART" id="SM00062">
    <property type="entry name" value="PBPb"/>
    <property type="match status" value="1"/>
</dbReference>
<dbReference type="RefSeq" id="WP_045094880.1">
    <property type="nucleotide sequence ID" value="NZ_LN614827.1"/>
</dbReference>
<dbReference type="PANTHER" id="PTHR35936:SF19">
    <property type="entry name" value="AMINO-ACID-BINDING PROTEIN YXEM-RELATED"/>
    <property type="match status" value="1"/>
</dbReference>
<dbReference type="PANTHER" id="PTHR35936">
    <property type="entry name" value="MEMBRANE-BOUND LYTIC MUREIN TRANSGLYCOSYLASE F"/>
    <property type="match status" value="1"/>
</dbReference>
<dbReference type="Proteomes" id="UP000032430">
    <property type="component" value="Chromosome I"/>
</dbReference>
<dbReference type="OrthoDB" id="7241844at2"/>
<evidence type="ECO:0000313" key="4">
    <source>
        <dbReference type="EMBL" id="CEG56154.1"/>
    </source>
</evidence>
<dbReference type="EMBL" id="LN614827">
    <property type="protein sequence ID" value="CEG56154.1"/>
    <property type="molecule type" value="Genomic_DNA"/>
</dbReference>
<gene>
    <name evidence="4" type="primary">artJ</name>
    <name evidence="4" type="ORF">LFA_0705</name>
</gene>
<evidence type="ECO:0000259" key="3">
    <source>
        <dbReference type="SMART" id="SM00062"/>
    </source>
</evidence>
<proteinExistence type="inferred from homology"/>